<reference evidence="7" key="1">
    <citation type="submission" date="2018-05" db="EMBL/GenBank/DDBJ databases">
        <authorList>
            <person name="Lanie J.A."/>
            <person name="Ng W.-L."/>
            <person name="Kazmierczak K.M."/>
            <person name="Andrzejewski T.M."/>
            <person name="Davidsen T.M."/>
            <person name="Wayne K.J."/>
            <person name="Tettelin H."/>
            <person name="Glass J.I."/>
            <person name="Rusch D."/>
            <person name="Podicherti R."/>
            <person name="Tsui H.-C.T."/>
            <person name="Winkler M.E."/>
        </authorList>
    </citation>
    <scope>NUCLEOTIDE SEQUENCE</scope>
</reference>
<dbReference type="PANTHER" id="PTHR11405:SF53">
    <property type="entry name" value="CARBAMOYL-PHOSPHATE SYNTHASE [AMMONIA], MITOCHONDRIAL"/>
    <property type="match status" value="1"/>
</dbReference>
<evidence type="ECO:0000256" key="4">
    <source>
        <dbReference type="ARBA" id="ARBA00044063"/>
    </source>
</evidence>
<accession>A0A382K9P6</accession>
<evidence type="ECO:0000256" key="2">
    <source>
        <dbReference type="ARBA" id="ARBA00022741"/>
    </source>
</evidence>
<evidence type="ECO:0000256" key="5">
    <source>
        <dbReference type="ARBA" id="ARBA00047359"/>
    </source>
</evidence>
<dbReference type="Pfam" id="PF02786">
    <property type="entry name" value="CPSase_L_D2"/>
    <property type="match status" value="2"/>
</dbReference>
<gene>
    <name evidence="7" type="ORF">METZ01_LOCUS272621</name>
</gene>
<dbReference type="PRINTS" id="PR00098">
    <property type="entry name" value="CPSASE"/>
</dbReference>
<comment type="catalytic activity">
    <reaction evidence="5">
        <text>hydrogencarbonate + NH4(+) + 2 ATP = carbamoyl phosphate + 2 ADP + phosphate + 2 H(+)</text>
        <dbReference type="Rhea" id="RHEA:18029"/>
        <dbReference type="ChEBI" id="CHEBI:15378"/>
        <dbReference type="ChEBI" id="CHEBI:17544"/>
        <dbReference type="ChEBI" id="CHEBI:28938"/>
        <dbReference type="ChEBI" id="CHEBI:30616"/>
        <dbReference type="ChEBI" id="CHEBI:43474"/>
        <dbReference type="ChEBI" id="CHEBI:58228"/>
        <dbReference type="ChEBI" id="CHEBI:456216"/>
        <dbReference type="EC" id="6.3.4.16"/>
    </reaction>
</comment>
<dbReference type="GO" id="GO:0046872">
    <property type="term" value="F:metal ion binding"/>
    <property type="evidence" value="ECO:0007669"/>
    <property type="project" value="InterPro"/>
</dbReference>
<dbReference type="EMBL" id="UINC01078568">
    <property type="protein sequence ID" value="SVC19767.1"/>
    <property type="molecule type" value="Genomic_DNA"/>
</dbReference>
<dbReference type="FunFam" id="3.30.1490.20:FF:000001">
    <property type="entry name" value="Carbamoyl-phosphate synthase large chain"/>
    <property type="match status" value="1"/>
</dbReference>
<keyword evidence="1" id="KW-0436">Ligase</keyword>
<dbReference type="InterPro" id="IPR013815">
    <property type="entry name" value="ATP_grasp_subdomain_1"/>
</dbReference>
<dbReference type="InterPro" id="IPR005479">
    <property type="entry name" value="CPAse_ATP-bd"/>
</dbReference>
<proteinExistence type="predicted"/>
<sequence length="299" mass="32208">DNESNGKNNKNASLTPVVVQFGGQTAINLSQSLNEVNVPILGSSAESIDVASDRHLFEDFLSDIGIPNPPGSSVSNVDDALRVASDVGYPVLVRPSYVLGGRGMEIVQNDNELTKFLNSAIEVASGRDILIDKYFEGREVEVDAICDGETVVIPGIMEHVERAGVHSGDSLAIYPTQTLSDAEIKTIVEYTEKIALALNTNGLINIQFVVLGGHPYRSFKDNGLDSESQNLDTKVYVLEVNPRSSRTVPFISKATGIPLVKMAIKSMLGHKLKNHGFVSGLVKNQKLVAVKAPVFSMSK</sequence>
<dbReference type="PROSITE" id="PS00867">
    <property type="entry name" value="CPSASE_2"/>
    <property type="match status" value="1"/>
</dbReference>
<evidence type="ECO:0000256" key="1">
    <source>
        <dbReference type="ARBA" id="ARBA00022598"/>
    </source>
</evidence>
<keyword evidence="2" id="KW-0547">Nucleotide-binding</keyword>
<dbReference type="AlphaFoldDB" id="A0A382K9P6"/>
<keyword evidence="3" id="KW-0067">ATP-binding</keyword>
<evidence type="ECO:0000313" key="7">
    <source>
        <dbReference type="EMBL" id="SVC19767.1"/>
    </source>
</evidence>
<dbReference type="SUPFAM" id="SSF52440">
    <property type="entry name" value="PreATP-grasp domain"/>
    <property type="match status" value="1"/>
</dbReference>
<dbReference type="GO" id="GO:0005524">
    <property type="term" value="F:ATP binding"/>
    <property type="evidence" value="ECO:0007669"/>
    <property type="project" value="UniProtKB-KW"/>
</dbReference>
<dbReference type="GO" id="GO:0006541">
    <property type="term" value="P:glutamine metabolic process"/>
    <property type="evidence" value="ECO:0007669"/>
    <property type="project" value="TreeGrafter"/>
</dbReference>
<dbReference type="PROSITE" id="PS00866">
    <property type="entry name" value="CPSASE_1"/>
    <property type="match status" value="1"/>
</dbReference>
<dbReference type="GO" id="GO:0004088">
    <property type="term" value="F:carbamoyl-phosphate synthase (glutamine-hydrolyzing) activity"/>
    <property type="evidence" value="ECO:0007669"/>
    <property type="project" value="TreeGrafter"/>
</dbReference>
<dbReference type="GO" id="GO:0004087">
    <property type="term" value="F:carbamoyl-phosphate synthase (ammonia) activity"/>
    <property type="evidence" value="ECO:0007669"/>
    <property type="project" value="UniProtKB-EC"/>
</dbReference>
<dbReference type="InterPro" id="IPR005483">
    <property type="entry name" value="CPSase_dom"/>
</dbReference>
<dbReference type="GO" id="GO:0005737">
    <property type="term" value="C:cytoplasm"/>
    <property type="evidence" value="ECO:0007669"/>
    <property type="project" value="TreeGrafter"/>
</dbReference>
<feature type="domain" description="ATP-grasp" evidence="6">
    <location>
        <begin position="58"/>
        <end position="268"/>
    </location>
</feature>
<dbReference type="InterPro" id="IPR016185">
    <property type="entry name" value="PreATP-grasp_dom_sf"/>
</dbReference>
<dbReference type="SMART" id="SM01209">
    <property type="entry name" value="GARS_A"/>
    <property type="match status" value="1"/>
</dbReference>
<dbReference type="PANTHER" id="PTHR11405">
    <property type="entry name" value="CARBAMOYLTRANSFERASE FAMILY MEMBER"/>
    <property type="match status" value="1"/>
</dbReference>
<dbReference type="Gene3D" id="3.30.470.20">
    <property type="entry name" value="ATP-grasp fold, B domain"/>
    <property type="match status" value="1"/>
</dbReference>
<feature type="non-terminal residue" evidence="7">
    <location>
        <position position="1"/>
    </location>
</feature>
<dbReference type="EC" id="6.3.4.16" evidence="4"/>
<dbReference type="Gene3D" id="3.30.1490.20">
    <property type="entry name" value="ATP-grasp fold, A domain"/>
    <property type="match status" value="1"/>
</dbReference>
<organism evidence="7">
    <name type="scientific">marine metagenome</name>
    <dbReference type="NCBI Taxonomy" id="408172"/>
    <lineage>
        <taxon>unclassified sequences</taxon>
        <taxon>metagenomes</taxon>
        <taxon>ecological metagenomes</taxon>
    </lineage>
</organism>
<name>A0A382K9P6_9ZZZZ</name>
<dbReference type="SUPFAM" id="SSF56059">
    <property type="entry name" value="Glutathione synthetase ATP-binding domain-like"/>
    <property type="match status" value="1"/>
</dbReference>
<dbReference type="PROSITE" id="PS50975">
    <property type="entry name" value="ATP_GRASP"/>
    <property type="match status" value="1"/>
</dbReference>
<evidence type="ECO:0000259" key="6">
    <source>
        <dbReference type="PROSITE" id="PS50975"/>
    </source>
</evidence>
<protein>
    <recommendedName>
        <fullName evidence="4">carbamoyl-phosphate synthase (ammonia)</fullName>
        <ecNumber evidence="4">6.3.4.16</ecNumber>
    </recommendedName>
</protein>
<evidence type="ECO:0000256" key="3">
    <source>
        <dbReference type="ARBA" id="ARBA00022840"/>
    </source>
</evidence>
<dbReference type="InterPro" id="IPR011761">
    <property type="entry name" value="ATP-grasp"/>
</dbReference>